<reference evidence="1 2" key="1">
    <citation type="submission" date="2016-11" db="EMBL/GenBank/DDBJ databases">
        <authorList>
            <person name="Jaros S."/>
            <person name="Januszkiewicz K."/>
            <person name="Wedrychowicz H."/>
        </authorList>
    </citation>
    <scope>NUCLEOTIDE SEQUENCE [LARGE SCALE GENOMIC DNA]</scope>
    <source>
        <strain evidence="1 2">DSM 21986</strain>
    </source>
</reference>
<evidence type="ECO:0008006" key="3">
    <source>
        <dbReference type="Google" id="ProtNLM"/>
    </source>
</evidence>
<dbReference type="GO" id="GO:0005975">
    <property type="term" value="P:carbohydrate metabolic process"/>
    <property type="evidence" value="ECO:0007669"/>
    <property type="project" value="InterPro"/>
</dbReference>
<gene>
    <name evidence="1" type="ORF">SAMN05443144_101103</name>
</gene>
<proteinExistence type="predicted"/>
<evidence type="ECO:0000313" key="1">
    <source>
        <dbReference type="EMBL" id="SHE34779.1"/>
    </source>
</evidence>
<dbReference type="Proteomes" id="UP000184041">
    <property type="component" value="Unassembled WGS sequence"/>
</dbReference>
<organism evidence="1 2">
    <name type="scientific">Fodinibius roseus</name>
    <dbReference type="NCBI Taxonomy" id="1194090"/>
    <lineage>
        <taxon>Bacteria</taxon>
        <taxon>Pseudomonadati</taxon>
        <taxon>Balneolota</taxon>
        <taxon>Balneolia</taxon>
        <taxon>Balneolales</taxon>
        <taxon>Balneolaceae</taxon>
        <taxon>Fodinibius</taxon>
    </lineage>
</organism>
<dbReference type="Gene3D" id="3.20.20.370">
    <property type="entry name" value="Glycoside hydrolase/deacetylase"/>
    <property type="match status" value="1"/>
</dbReference>
<accession>A0A1M4SRE4</accession>
<keyword evidence="2" id="KW-1185">Reference proteome</keyword>
<dbReference type="AlphaFoldDB" id="A0A1M4SRE4"/>
<dbReference type="STRING" id="1194090.SAMN05443144_101103"/>
<protein>
    <recommendedName>
        <fullName evidence="3">Polysaccharide (De)acetylase</fullName>
    </recommendedName>
</protein>
<dbReference type="RefSeq" id="WP_073058858.1">
    <property type="nucleotide sequence ID" value="NZ_FQUS01000001.1"/>
</dbReference>
<dbReference type="OrthoDB" id="2081174at2"/>
<dbReference type="SUPFAM" id="SSF88713">
    <property type="entry name" value="Glycoside hydrolase/deacetylase"/>
    <property type="match status" value="1"/>
</dbReference>
<sequence>MISDLKRNIILNAKNLMGWRTNRKIVVISVDDYGNVRLDSKAARERMDKEGMKIYNRFDALDTLETRRDLEALYEVLTSVKDKNDRNALLSSFAVPCNINFEKMREESFQDYHYELLPHTFDKLSEQQPEAYIGAWELLQEGMERRLMVPFFHGREHLNLKVLEEKLAARDPEVITALENRSYTSISSSKYQTISAMAAFDFWKFKENERFTDIIADGLEAFEKVYGYRSDHFNPPGGREHPVIHKALKENGVKYIDTPLLKQEHQGNGKHKKVFNYTGKKNDLGQTYLVRNVVFEPTEDRGVDWVSYAMKQIEAAFRWNRPAIISSHRVNFCGHIDPENREEGLHALKELLQKVTKRWPQVEFLAANELGALIGSVN</sequence>
<evidence type="ECO:0000313" key="2">
    <source>
        <dbReference type="Proteomes" id="UP000184041"/>
    </source>
</evidence>
<dbReference type="InterPro" id="IPR011330">
    <property type="entry name" value="Glyco_hydro/deAcase_b/a-brl"/>
</dbReference>
<name>A0A1M4SRE4_9BACT</name>
<dbReference type="EMBL" id="FQUS01000001">
    <property type="protein sequence ID" value="SHE34779.1"/>
    <property type="molecule type" value="Genomic_DNA"/>
</dbReference>